<dbReference type="InterPro" id="IPR036646">
    <property type="entry name" value="PGAM_B_sf"/>
</dbReference>
<evidence type="ECO:0000256" key="10">
    <source>
        <dbReference type="NCBIfam" id="TIGR01307"/>
    </source>
</evidence>
<comment type="subunit">
    <text evidence="9">Monomer.</text>
</comment>
<evidence type="ECO:0000256" key="11">
    <source>
        <dbReference type="PIRSR" id="PIRSR001492-1"/>
    </source>
</evidence>
<comment type="function">
    <text evidence="2 9">Catalyzes the interconversion of 2-phosphoglycerate and 3-phosphoglycerate.</text>
</comment>
<dbReference type="GO" id="GO:0004619">
    <property type="term" value="F:phosphoglycerate mutase activity"/>
    <property type="evidence" value="ECO:0007669"/>
    <property type="project" value="UniProtKB-UniRule"/>
</dbReference>
<dbReference type="STRING" id="1802362.A2806_01420"/>
<dbReference type="FunFam" id="3.40.1450.10:FF:000002">
    <property type="entry name" value="2,3-bisphosphoglycerate-independent phosphoglycerate mutase"/>
    <property type="match status" value="1"/>
</dbReference>
<feature type="binding site" evidence="9 12">
    <location>
        <position position="398"/>
    </location>
    <ligand>
        <name>Mn(2+)</name>
        <dbReference type="ChEBI" id="CHEBI:29035"/>
        <label>1</label>
    </ligand>
</feature>
<proteinExistence type="inferred from homology"/>
<dbReference type="PANTHER" id="PTHR31637">
    <property type="entry name" value="2,3-BISPHOSPHOGLYCERATE-INDEPENDENT PHOSPHOGLYCERATE MUTASE"/>
    <property type="match status" value="1"/>
</dbReference>
<dbReference type="InterPro" id="IPR006124">
    <property type="entry name" value="Metalloenzyme"/>
</dbReference>
<feature type="binding site" evidence="9">
    <location>
        <position position="181"/>
    </location>
    <ligand>
        <name>substrate</name>
    </ligand>
</feature>
<feature type="binding site" evidence="9 12">
    <location>
        <position position="440"/>
    </location>
    <ligand>
        <name>Mn(2+)</name>
        <dbReference type="ChEBI" id="CHEBI:29035"/>
        <label>2</label>
    </ligand>
</feature>
<feature type="binding site" evidence="9">
    <location>
        <position position="187"/>
    </location>
    <ligand>
        <name>substrate</name>
    </ligand>
</feature>
<dbReference type="Proteomes" id="UP000177629">
    <property type="component" value="Unassembled WGS sequence"/>
</dbReference>
<keyword evidence="8 9" id="KW-0413">Isomerase</keyword>
<dbReference type="EMBL" id="MHSS01000014">
    <property type="protein sequence ID" value="OHA47738.1"/>
    <property type="molecule type" value="Genomic_DNA"/>
</dbReference>
<feature type="active site" description="Phosphoserine intermediate" evidence="9 11">
    <location>
        <position position="59"/>
    </location>
</feature>
<comment type="cofactor">
    <cofactor evidence="9">
        <name>Mn(2+)</name>
        <dbReference type="ChEBI" id="CHEBI:29035"/>
    </cofactor>
    <text evidence="9">Binds 2 manganese ions per subunit.</text>
</comment>
<feature type="binding site" evidence="9">
    <location>
        <position position="331"/>
    </location>
    <ligand>
        <name>substrate</name>
    </ligand>
</feature>
<evidence type="ECO:0000256" key="1">
    <source>
        <dbReference type="ARBA" id="ARBA00000370"/>
    </source>
</evidence>
<reference evidence="15 16" key="1">
    <citation type="journal article" date="2016" name="Nat. Commun.">
        <title>Thousands of microbial genomes shed light on interconnected biogeochemical processes in an aquifer system.</title>
        <authorList>
            <person name="Anantharaman K."/>
            <person name="Brown C.T."/>
            <person name="Hug L.A."/>
            <person name="Sharon I."/>
            <person name="Castelle C.J."/>
            <person name="Probst A.J."/>
            <person name="Thomas B.C."/>
            <person name="Singh A."/>
            <person name="Wilkins M.J."/>
            <person name="Karaoz U."/>
            <person name="Brodie E.L."/>
            <person name="Williams K.H."/>
            <person name="Hubbard S.S."/>
            <person name="Banfield J.F."/>
        </authorList>
    </citation>
    <scope>NUCLEOTIDE SEQUENCE [LARGE SCALE GENOMIC DNA]</scope>
</reference>
<name>A0A1G2PHB8_9BACT</name>
<comment type="similarity">
    <text evidence="4 9">Belongs to the BPG-independent phosphoglycerate mutase family.</text>
</comment>
<dbReference type="GO" id="GO:0030145">
    <property type="term" value="F:manganese ion binding"/>
    <property type="evidence" value="ECO:0007669"/>
    <property type="project" value="UniProtKB-UniRule"/>
</dbReference>
<dbReference type="PIRSF" id="PIRSF001492">
    <property type="entry name" value="IPGAM"/>
    <property type="match status" value="1"/>
</dbReference>
<dbReference type="GO" id="GO:0005829">
    <property type="term" value="C:cytosol"/>
    <property type="evidence" value="ECO:0007669"/>
    <property type="project" value="TreeGrafter"/>
</dbReference>
<evidence type="ECO:0000256" key="5">
    <source>
        <dbReference type="ARBA" id="ARBA00022723"/>
    </source>
</evidence>
<dbReference type="PANTHER" id="PTHR31637:SF0">
    <property type="entry name" value="2,3-BISPHOSPHOGLYCERATE-INDEPENDENT PHOSPHOGLYCERATE MUTASE"/>
    <property type="match status" value="1"/>
</dbReference>
<comment type="catalytic activity">
    <reaction evidence="1 9">
        <text>(2R)-2-phosphoglycerate = (2R)-3-phosphoglycerate</text>
        <dbReference type="Rhea" id="RHEA:15901"/>
        <dbReference type="ChEBI" id="CHEBI:58272"/>
        <dbReference type="ChEBI" id="CHEBI:58289"/>
        <dbReference type="EC" id="5.4.2.12"/>
    </reaction>
</comment>
<dbReference type="HAMAP" id="MF_01038">
    <property type="entry name" value="GpmI"/>
    <property type="match status" value="1"/>
</dbReference>
<evidence type="ECO:0000256" key="8">
    <source>
        <dbReference type="ARBA" id="ARBA00023235"/>
    </source>
</evidence>
<evidence type="ECO:0000256" key="12">
    <source>
        <dbReference type="PIRSR" id="PIRSR001492-3"/>
    </source>
</evidence>
<keyword evidence="7 9" id="KW-0464">Manganese</keyword>
<feature type="domain" description="Metalloenzyme" evidence="13">
    <location>
        <begin position="1"/>
        <end position="503"/>
    </location>
</feature>
<comment type="caution">
    <text evidence="15">The sequence shown here is derived from an EMBL/GenBank/DDBJ whole genome shotgun (WGS) entry which is preliminary data.</text>
</comment>
<evidence type="ECO:0000256" key="9">
    <source>
        <dbReference type="HAMAP-Rule" id="MF_01038"/>
    </source>
</evidence>
<dbReference type="InterPro" id="IPR017850">
    <property type="entry name" value="Alkaline_phosphatase_core_sf"/>
</dbReference>
<gene>
    <name evidence="9" type="primary">gpmI</name>
    <name evidence="15" type="ORF">A2806_01420</name>
</gene>
<evidence type="ECO:0000256" key="4">
    <source>
        <dbReference type="ARBA" id="ARBA00008819"/>
    </source>
</evidence>
<dbReference type="Pfam" id="PF06415">
    <property type="entry name" value="iPGM_N"/>
    <property type="match status" value="1"/>
</dbReference>
<feature type="binding site" evidence="9 12">
    <location>
        <position position="458"/>
    </location>
    <ligand>
        <name>Mn(2+)</name>
        <dbReference type="ChEBI" id="CHEBI:29035"/>
        <label>1</label>
    </ligand>
</feature>
<accession>A0A1G2PHB8</accession>
<sequence length="516" mass="56873">MPLVLAILDGFGVAPPSFGNAIWRARTPSFDALTREGFTATLQASGLAVGLPWGEPGNSEVGHLTAGSGRVIYHHLPRIVLAIRDGSFFKNPVLKEIASHLRNSGGKLHLLGLTSSGGVHAYIDHLWALFEWARQRGIVVALHAFTDGRDATPHEGKDFLPRVIARMHDLGVGRLASFVGRYYAMDRDGNWERTKAAWNLFVHGEGERIRQSEIDEYLSRQYAKGLSDEFIPPASVVDEEGQAITIQDKDAVLLFDFREDSERQLARTFAHEKFDSFDRGTYPRVFFATITQYEEGLTPHILFPPQDVIDTLGEVVSGAGLQQLRIAETEKYAHVTYFFNGGKEVAFPGEERRIIPSLEVAHVDAQPQMRAREVADEIIVALAEKRFDFIVANFANADMVGHTGNFTACVEAVEVLDNVIGQLLPRAQAGEMTLIVTGDHGNVEAKIDPHTGRPLTEHTTNPVPLYITGFSLPDRFRGISKLTQDPIGTLADIAPTILGILKLQVPVSMTGRSLLR</sequence>
<feature type="binding site" evidence="9">
    <location>
        <position position="120"/>
    </location>
    <ligand>
        <name>substrate</name>
    </ligand>
</feature>
<evidence type="ECO:0000313" key="15">
    <source>
        <dbReference type="EMBL" id="OHA47738.1"/>
    </source>
</evidence>
<protein>
    <recommendedName>
        <fullName evidence="9 10">2,3-bisphosphoglycerate-independent phosphoglycerate mutase</fullName>
        <shortName evidence="9">BPG-independent PGAM</shortName>
        <shortName evidence="9">Phosphoglyceromutase</shortName>
        <shortName evidence="9">iPGM</shortName>
        <ecNumber evidence="9 10">5.4.2.12</ecNumber>
    </recommendedName>
</protein>
<keyword evidence="5 9" id="KW-0479">Metal-binding</keyword>
<dbReference type="GO" id="GO:0006007">
    <property type="term" value="P:glucose catabolic process"/>
    <property type="evidence" value="ECO:0007669"/>
    <property type="project" value="InterPro"/>
</dbReference>
<dbReference type="SUPFAM" id="SSF64158">
    <property type="entry name" value="2,3-Bisphosphoglycerate-independent phosphoglycerate mutase, substrate-binding domain"/>
    <property type="match status" value="1"/>
</dbReference>
<feature type="binding site" evidence="9 12">
    <location>
        <position position="9"/>
    </location>
    <ligand>
        <name>Mn(2+)</name>
        <dbReference type="ChEBI" id="CHEBI:29035"/>
        <label>2</label>
    </ligand>
</feature>
<feature type="binding site" evidence="9 12">
    <location>
        <position position="439"/>
    </location>
    <ligand>
        <name>Mn(2+)</name>
        <dbReference type="ChEBI" id="CHEBI:29035"/>
        <label>2</label>
    </ligand>
</feature>
<evidence type="ECO:0000256" key="3">
    <source>
        <dbReference type="ARBA" id="ARBA00004798"/>
    </source>
</evidence>
<dbReference type="EC" id="5.4.2.12" evidence="9 10"/>
<evidence type="ECO:0000259" key="13">
    <source>
        <dbReference type="Pfam" id="PF01676"/>
    </source>
</evidence>
<dbReference type="NCBIfam" id="TIGR01307">
    <property type="entry name" value="pgm_bpd_ind"/>
    <property type="match status" value="1"/>
</dbReference>
<dbReference type="AlphaFoldDB" id="A0A1G2PHB8"/>
<dbReference type="SUPFAM" id="SSF53649">
    <property type="entry name" value="Alkaline phosphatase-like"/>
    <property type="match status" value="1"/>
</dbReference>
<feature type="binding site" evidence="9">
    <location>
        <begin position="149"/>
        <end position="150"/>
    </location>
    <ligand>
        <name>substrate</name>
    </ligand>
</feature>
<keyword evidence="6 9" id="KW-0324">Glycolysis</keyword>
<dbReference type="Gene3D" id="3.40.1450.10">
    <property type="entry name" value="BPG-independent phosphoglycerate mutase, domain B"/>
    <property type="match status" value="1"/>
</dbReference>
<evidence type="ECO:0000256" key="7">
    <source>
        <dbReference type="ARBA" id="ARBA00023211"/>
    </source>
</evidence>
<comment type="pathway">
    <text evidence="3 9">Carbohydrate degradation; glycolysis; pyruvate from D-glyceraldehyde 3-phosphate: step 3/5.</text>
</comment>
<organism evidence="15 16">
    <name type="scientific">Candidatus Terrybacteria bacterium RIFCSPHIGHO2_01_FULL_48_17</name>
    <dbReference type="NCBI Taxonomy" id="1802362"/>
    <lineage>
        <taxon>Bacteria</taxon>
        <taxon>Candidatus Terryibacteriota</taxon>
    </lineage>
</organism>
<evidence type="ECO:0000256" key="6">
    <source>
        <dbReference type="ARBA" id="ARBA00023152"/>
    </source>
</evidence>
<feature type="binding site" evidence="9 12">
    <location>
        <position position="402"/>
    </location>
    <ligand>
        <name>Mn(2+)</name>
        <dbReference type="ChEBI" id="CHEBI:29035"/>
        <label>1</label>
    </ligand>
</feature>
<dbReference type="InterPro" id="IPR011258">
    <property type="entry name" value="BPG-indep_PGM_N"/>
</dbReference>
<evidence type="ECO:0000313" key="16">
    <source>
        <dbReference type="Proteomes" id="UP000177629"/>
    </source>
</evidence>
<dbReference type="Gene3D" id="3.40.720.10">
    <property type="entry name" value="Alkaline Phosphatase, subunit A"/>
    <property type="match status" value="1"/>
</dbReference>
<dbReference type="GO" id="GO:0006096">
    <property type="term" value="P:glycolytic process"/>
    <property type="evidence" value="ECO:0007669"/>
    <property type="project" value="UniProtKB-UniRule"/>
</dbReference>
<feature type="binding site" evidence="9 12">
    <location>
        <position position="59"/>
    </location>
    <ligand>
        <name>Mn(2+)</name>
        <dbReference type="ChEBI" id="CHEBI:29035"/>
        <label>2</label>
    </ligand>
</feature>
<evidence type="ECO:0000259" key="14">
    <source>
        <dbReference type="Pfam" id="PF06415"/>
    </source>
</evidence>
<evidence type="ECO:0000256" key="2">
    <source>
        <dbReference type="ARBA" id="ARBA00002315"/>
    </source>
</evidence>
<comment type="caution">
    <text evidence="9">Lacks conserved residue(s) required for the propagation of feature annotation.</text>
</comment>
<dbReference type="CDD" id="cd16010">
    <property type="entry name" value="iPGM"/>
    <property type="match status" value="1"/>
</dbReference>
<dbReference type="Pfam" id="PF01676">
    <property type="entry name" value="Metalloenzyme"/>
    <property type="match status" value="1"/>
</dbReference>
<dbReference type="UniPathway" id="UPA00109">
    <property type="reaction ID" value="UER00186"/>
</dbReference>
<dbReference type="InterPro" id="IPR005995">
    <property type="entry name" value="Pgm_bpd_ind"/>
</dbReference>
<feature type="domain" description="BPG-independent PGAM N-terminal" evidence="14">
    <location>
        <begin position="81"/>
        <end position="295"/>
    </location>
</feature>